<dbReference type="AlphaFoldDB" id="A0AAD8NPE4"/>
<dbReference type="EMBL" id="JAUHHV010000008">
    <property type="protein sequence ID" value="KAK1415743.1"/>
    <property type="molecule type" value="Genomic_DNA"/>
</dbReference>
<sequence length="66" mass="7497">MMHCGVRVTTVEWILQHLFFFHFGLNYSALPKSNLLYNSSNPNSITSFPPTNASKVTIARHKSICK</sequence>
<evidence type="ECO:0000313" key="2">
    <source>
        <dbReference type="Proteomes" id="UP001229421"/>
    </source>
</evidence>
<proteinExistence type="predicted"/>
<dbReference type="Proteomes" id="UP001229421">
    <property type="component" value="Unassembled WGS sequence"/>
</dbReference>
<keyword evidence="2" id="KW-1185">Reference proteome</keyword>
<comment type="caution">
    <text evidence="1">The sequence shown here is derived from an EMBL/GenBank/DDBJ whole genome shotgun (WGS) entry which is preliminary data.</text>
</comment>
<gene>
    <name evidence="1" type="ORF">QVD17_31528</name>
</gene>
<name>A0AAD8NPE4_TARER</name>
<reference evidence="1" key="1">
    <citation type="journal article" date="2023" name="bioRxiv">
        <title>Improved chromosome-level genome assembly for marigold (Tagetes erecta).</title>
        <authorList>
            <person name="Jiang F."/>
            <person name="Yuan L."/>
            <person name="Wang S."/>
            <person name="Wang H."/>
            <person name="Xu D."/>
            <person name="Wang A."/>
            <person name="Fan W."/>
        </authorList>
    </citation>
    <scope>NUCLEOTIDE SEQUENCE</scope>
    <source>
        <strain evidence="1">WSJ</strain>
        <tissue evidence="1">Leaf</tissue>
    </source>
</reference>
<protein>
    <submittedName>
        <fullName evidence="1">Uncharacterized protein</fullName>
    </submittedName>
</protein>
<accession>A0AAD8NPE4</accession>
<organism evidence="1 2">
    <name type="scientific">Tagetes erecta</name>
    <name type="common">African marigold</name>
    <dbReference type="NCBI Taxonomy" id="13708"/>
    <lineage>
        <taxon>Eukaryota</taxon>
        <taxon>Viridiplantae</taxon>
        <taxon>Streptophyta</taxon>
        <taxon>Embryophyta</taxon>
        <taxon>Tracheophyta</taxon>
        <taxon>Spermatophyta</taxon>
        <taxon>Magnoliopsida</taxon>
        <taxon>eudicotyledons</taxon>
        <taxon>Gunneridae</taxon>
        <taxon>Pentapetalae</taxon>
        <taxon>asterids</taxon>
        <taxon>campanulids</taxon>
        <taxon>Asterales</taxon>
        <taxon>Asteraceae</taxon>
        <taxon>Asteroideae</taxon>
        <taxon>Heliantheae alliance</taxon>
        <taxon>Tageteae</taxon>
        <taxon>Tagetes</taxon>
    </lineage>
</organism>
<evidence type="ECO:0000313" key="1">
    <source>
        <dbReference type="EMBL" id="KAK1415743.1"/>
    </source>
</evidence>